<dbReference type="Pfam" id="PF13787">
    <property type="entry name" value="HXXEE"/>
    <property type="match status" value="1"/>
</dbReference>
<keyword evidence="3" id="KW-1185">Reference proteome</keyword>
<keyword evidence="1" id="KW-0472">Membrane</keyword>
<proteinExistence type="predicted"/>
<dbReference type="InterPro" id="IPR025671">
    <property type="entry name" value="HXXEE"/>
</dbReference>
<evidence type="ECO:0000256" key="1">
    <source>
        <dbReference type="SAM" id="Phobius"/>
    </source>
</evidence>
<gene>
    <name evidence="2" type="ORF">DCC39_08630</name>
</gene>
<keyword evidence="1" id="KW-0812">Transmembrane</keyword>
<organism evidence="2 3">
    <name type="scientific">Pueribacillus theae</name>
    <dbReference type="NCBI Taxonomy" id="2171751"/>
    <lineage>
        <taxon>Bacteria</taxon>
        <taxon>Bacillati</taxon>
        <taxon>Bacillota</taxon>
        <taxon>Bacilli</taxon>
        <taxon>Bacillales</taxon>
        <taxon>Bacillaceae</taxon>
        <taxon>Pueribacillus</taxon>
    </lineage>
</organism>
<dbReference type="Proteomes" id="UP000245998">
    <property type="component" value="Unassembled WGS sequence"/>
</dbReference>
<feature type="transmembrane region" description="Helical" evidence="1">
    <location>
        <begin position="46"/>
        <end position="67"/>
    </location>
</feature>
<accession>A0A2U1K2U8</accession>
<evidence type="ECO:0000313" key="3">
    <source>
        <dbReference type="Proteomes" id="UP000245998"/>
    </source>
</evidence>
<keyword evidence="1" id="KW-1133">Transmembrane helix</keyword>
<protein>
    <submittedName>
        <fullName evidence="2">HXXEE domain-containing protein</fullName>
    </submittedName>
</protein>
<comment type="caution">
    <text evidence="2">The sequence shown here is derived from an EMBL/GenBank/DDBJ whole genome shotgun (WGS) entry which is preliminary data.</text>
</comment>
<dbReference type="AlphaFoldDB" id="A0A2U1K2U8"/>
<dbReference type="EMBL" id="QCZG01000015">
    <property type="protein sequence ID" value="PWA11847.1"/>
    <property type="molecule type" value="Genomic_DNA"/>
</dbReference>
<sequence>MNGAVLLIFLFAFTIHNLEEGIWLTRQQSSEKSKMKMHKTVTQDEFLFGLFWVTSLAYLITALYIFYPDVGLFKYSYFGFVGAMILNILFPHLISTLIERYYSPGLFTGLIVIIPINSLIVKTAIELGTITISQFIISTLAVGVSLLLSIPISFKIGKQLITF</sequence>
<evidence type="ECO:0000313" key="2">
    <source>
        <dbReference type="EMBL" id="PWA11847.1"/>
    </source>
</evidence>
<feature type="transmembrane region" description="Helical" evidence="1">
    <location>
        <begin position="6"/>
        <end position="25"/>
    </location>
</feature>
<dbReference type="OrthoDB" id="2221824at2"/>
<name>A0A2U1K2U8_9BACI</name>
<feature type="transmembrane region" description="Helical" evidence="1">
    <location>
        <begin position="101"/>
        <end position="120"/>
    </location>
</feature>
<reference evidence="2 3" key="1">
    <citation type="submission" date="2018-04" db="EMBL/GenBank/DDBJ databases">
        <title>Camelliibacillus theae gen. nov., sp. nov., isolated from Pu'er tea.</title>
        <authorList>
            <person name="Niu L."/>
        </authorList>
    </citation>
    <scope>NUCLEOTIDE SEQUENCE [LARGE SCALE GENOMIC DNA]</scope>
    <source>
        <strain evidence="2 3">T8</strain>
    </source>
</reference>
<feature type="transmembrane region" description="Helical" evidence="1">
    <location>
        <begin position="132"/>
        <end position="154"/>
    </location>
</feature>
<dbReference type="RefSeq" id="WP_116554491.1">
    <property type="nucleotide sequence ID" value="NZ_QCZG01000015.1"/>
</dbReference>
<feature type="transmembrane region" description="Helical" evidence="1">
    <location>
        <begin position="73"/>
        <end position="94"/>
    </location>
</feature>